<keyword evidence="5" id="KW-1185">Reference proteome</keyword>
<proteinExistence type="predicted"/>
<keyword evidence="2" id="KW-0812">Transmembrane</keyword>
<reference evidence="4 5" key="1">
    <citation type="submission" date="2017-06" db="EMBL/GenBank/DDBJ databases">
        <authorList>
            <person name="Kim H.J."/>
            <person name="Triplett B.A."/>
        </authorList>
    </citation>
    <scope>NUCLEOTIDE SEQUENCE [LARGE SCALE GENOMIC DNA]</scope>
    <source>
        <strain evidence="4 5">DSM 44272</strain>
    </source>
</reference>
<protein>
    <submittedName>
        <fullName evidence="4">CHAT domain-containing protein</fullName>
    </submittedName>
</protein>
<keyword evidence="2" id="KW-1133">Transmembrane helix</keyword>
<accession>A0A239AIZ9</accession>
<evidence type="ECO:0000256" key="1">
    <source>
        <dbReference type="SAM" id="MobiDB-lite"/>
    </source>
</evidence>
<dbReference type="AlphaFoldDB" id="A0A239AIZ9"/>
<dbReference type="Proteomes" id="UP000198403">
    <property type="component" value="Unassembled WGS sequence"/>
</dbReference>
<dbReference type="RefSeq" id="WP_089338927.1">
    <property type="nucleotide sequence ID" value="NZ_FZNO01000045.1"/>
</dbReference>
<evidence type="ECO:0000256" key="2">
    <source>
        <dbReference type="SAM" id="Phobius"/>
    </source>
</evidence>
<dbReference type="EMBL" id="FZNO01000045">
    <property type="protein sequence ID" value="SNR94903.1"/>
    <property type="molecule type" value="Genomic_DNA"/>
</dbReference>
<dbReference type="Pfam" id="PF12770">
    <property type="entry name" value="CHAT"/>
    <property type="match status" value="1"/>
</dbReference>
<feature type="region of interest" description="Disordered" evidence="1">
    <location>
        <begin position="370"/>
        <end position="540"/>
    </location>
</feature>
<gene>
    <name evidence="4" type="ORF">SAMN06272737_1454</name>
</gene>
<feature type="domain" description="CHAT" evidence="3">
    <location>
        <begin position="77"/>
        <end position="358"/>
    </location>
</feature>
<evidence type="ECO:0000313" key="4">
    <source>
        <dbReference type="EMBL" id="SNR94903.1"/>
    </source>
</evidence>
<dbReference type="InterPro" id="IPR024983">
    <property type="entry name" value="CHAT_dom"/>
</dbReference>
<keyword evidence="2" id="KW-0472">Membrane</keyword>
<dbReference type="OrthoDB" id="8253226at2"/>
<feature type="transmembrane region" description="Helical" evidence="2">
    <location>
        <begin position="546"/>
        <end position="566"/>
    </location>
</feature>
<evidence type="ECO:0000313" key="5">
    <source>
        <dbReference type="Proteomes" id="UP000198403"/>
    </source>
</evidence>
<feature type="compositionally biased region" description="Polar residues" evidence="1">
    <location>
        <begin position="516"/>
        <end position="528"/>
    </location>
</feature>
<feature type="region of interest" description="Disordered" evidence="1">
    <location>
        <begin position="621"/>
        <end position="641"/>
    </location>
</feature>
<feature type="compositionally biased region" description="Polar residues" evidence="1">
    <location>
        <begin position="630"/>
        <end position="641"/>
    </location>
</feature>
<sequence length="706" mass="76895">MQERAYQNFDLLIESGESGSYRARVLSSPVGETRPITVTIPFSDLEIENFLLKVGRPRRQAVRGENSPEVATVRTFGGRLFDAVFRDQVRNALARSLDQIEGQEDTGLRVRLRLADCPELADLPWEYLYYSDKKRYLALSQWTPVVRYLELPGRIRPLAVQPPLRILVMAASPTDFPPLDVAAEWAKTQGALADLQRAGRVQVDRVPAGTLADLRRHLRRSQYHVFHYIGHGRYDLEAQDGVLALEGPDGRGQPVSGGDLGALLYDHRSLRLALLNSCEGARGGLADPYSGTAQSLIYQGIPAVVAMQFEITDQSAITFAHTLYEAVADGYPLDAAVAEARNAIRDEPNPIEWATPVLYLRAPDGRIFDLPPSAHTAHQMAGPEPHTLTTSNGSRVELEGRHVDAQPVPDDETGVEPRETSVTSAEPVAEASAPVSNADNLQTDRGDSATESPPGSGKPDTEPFSPATNSPKHPGIAVKLPDFDAPISSQSVPRHQAEAPKLDSLSALVKDERAPSRSSNSALGVESSQSKKGDVQAGPGTPKRRMVLAILAAVATGLVSLTIVWISSRPSSDFNELVSYLPAYVRQSCEELPASRPGELASADCAGRYYDLWESPTKARESLGEAPSGDCSTPPSPDSSLQQRYTVTDDMTATIHCSHDGPWYGIRWVIDGLPITYFHSFGTTPSDYSLLWDWSTSDLEEMSGNR</sequence>
<evidence type="ECO:0000259" key="3">
    <source>
        <dbReference type="Pfam" id="PF12770"/>
    </source>
</evidence>
<organism evidence="4 5">
    <name type="scientific">Blastococcus mobilis</name>
    <dbReference type="NCBI Taxonomy" id="1938746"/>
    <lineage>
        <taxon>Bacteria</taxon>
        <taxon>Bacillati</taxon>
        <taxon>Actinomycetota</taxon>
        <taxon>Actinomycetes</taxon>
        <taxon>Geodermatophilales</taxon>
        <taxon>Geodermatophilaceae</taxon>
        <taxon>Blastococcus</taxon>
    </lineage>
</organism>
<name>A0A239AIZ9_9ACTN</name>